<dbReference type="Gene3D" id="3.40.140.10">
    <property type="entry name" value="Cytidine Deaminase, domain 2"/>
    <property type="match status" value="1"/>
</dbReference>
<dbReference type="PANTHER" id="PTHR11079:SF161">
    <property type="entry name" value="CMP_DCMP-TYPE DEAMINASE DOMAIN-CONTAINING PROTEIN"/>
    <property type="match status" value="1"/>
</dbReference>
<organism evidence="5 6">
    <name type="scientific">Cellulophaga baltica</name>
    <dbReference type="NCBI Taxonomy" id="76594"/>
    <lineage>
        <taxon>Bacteria</taxon>
        <taxon>Pseudomonadati</taxon>
        <taxon>Bacteroidota</taxon>
        <taxon>Flavobacteriia</taxon>
        <taxon>Flavobacteriales</taxon>
        <taxon>Flavobacteriaceae</taxon>
        <taxon>Cellulophaga</taxon>
    </lineage>
</organism>
<evidence type="ECO:0000313" key="6">
    <source>
        <dbReference type="Proteomes" id="UP000182114"/>
    </source>
</evidence>
<evidence type="ECO:0000256" key="2">
    <source>
        <dbReference type="ARBA" id="ARBA00022723"/>
    </source>
</evidence>
<dbReference type="Proteomes" id="UP000182114">
    <property type="component" value="Unassembled WGS sequence"/>
</dbReference>
<dbReference type="GO" id="GO:0008270">
    <property type="term" value="F:zinc ion binding"/>
    <property type="evidence" value="ECO:0007669"/>
    <property type="project" value="InterPro"/>
</dbReference>
<name>A0A1G7HSD6_9FLAO</name>
<keyword evidence="6" id="KW-1185">Reference proteome</keyword>
<comment type="similarity">
    <text evidence="1">Belongs to the cytidine and deoxycytidylate deaminase family.</text>
</comment>
<evidence type="ECO:0000256" key="4">
    <source>
        <dbReference type="ARBA" id="ARBA00022833"/>
    </source>
</evidence>
<keyword evidence="3" id="KW-0378">Hydrolase</keyword>
<dbReference type="PROSITE" id="PS51747">
    <property type="entry name" value="CYT_DCMP_DEAMINASES_2"/>
    <property type="match status" value="1"/>
</dbReference>
<dbReference type="AlphaFoldDB" id="A0A1G7HSD6"/>
<evidence type="ECO:0000256" key="3">
    <source>
        <dbReference type="ARBA" id="ARBA00022801"/>
    </source>
</evidence>
<dbReference type="Pfam" id="PF00383">
    <property type="entry name" value="dCMP_cyt_deam_1"/>
    <property type="match status" value="1"/>
</dbReference>
<dbReference type="CDD" id="cd01285">
    <property type="entry name" value="nucleoside_deaminase"/>
    <property type="match status" value="1"/>
</dbReference>
<dbReference type="GO" id="GO:0006152">
    <property type="term" value="P:purine nucleoside catabolic process"/>
    <property type="evidence" value="ECO:0007669"/>
    <property type="project" value="TreeGrafter"/>
</dbReference>
<keyword evidence="2" id="KW-0479">Metal-binding</keyword>
<dbReference type="InterPro" id="IPR016192">
    <property type="entry name" value="APOBEC/CMP_deaminase_Zn-bd"/>
</dbReference>
<dbReference type="GeneID" id="78062173"/>
<dbReference type="InterPro" id="IPR002125">
    <property type="entry name" value="CMP_dCMP_dom"/>
</dbReference>
<dbReference type="EMBL" id="FNBD01000006">
    <property type="protein sequence ID" value="SDF03352.1"/>
    <property type="molecule type" value="Genomic_DNA"/>
</dbReference>
<accession>A0A1G7HSD6</accession>
<dbReference type="InterPro" id="IPR016193">
    <property type="entry name" value="Cytidine_deaminase-like"/>
</dbReference>
<proteinExistence type="inferred from homology"/>
<sequence>MTERDEFFMKRAIALAAEGMNANAGGPFGAVVVKDDEIIAEGYNRVTSTNDPTAHAEVVAIREACKKLNNFELTDCTIYTSCEPCPMCLGAIYWTRPKMVYFGCSREDAAAIQFDDQFIYDEIDKDIDGRQIKFVQLARKDALEVFNAWDSKQDKKEY</sequence>
<dbReference type="PROSITE" id="PS00903">
    <property type="entry name" value="CYT_DCMP_DEAMINASES_1"/>
    <property type="match status" value="1"/>
</dbReference>
<reference evidence="6" key="1">
    <citation type="submission" date="2016-10" db="EMBL/GenBank/DDBJ databases">
        <authorList>
            <person name="Varghese N."/>
            <person name="Submissions S."/>
        </authorList>
    </citation>
    <scope>NUCLEOTIDE SEQUENCE [LARGE SCALE GENOMIC DNA]</scope>
    <source>
        <strain evidence="6">DSM 24729</strain>
    </source>
</reference>
<dbReference type="SUPFAM" id="SSF53927">
    <property type="entry name" value="Cytidine deaminase-like"/>
    <property type="match status" value="1"/>
</dbReference>
<protein>
    <submittedName>
        <fullName evidence="5">tRNA(Arg) A34 adenosine deaminase TadA</fullName>
    </submittedName>
</protein>
<keyword evidence="4" id="KW-0862">Zinc</keyword>
<dbReference type="GO" id="GO:0047974">
    <property type="term" value="F:guanosine deaminase activity"/>
    <property type="evidence" value="ECO:0007669"/>
    <property type="project" value="TreeGrafter"/>
</dbReference>
<dbReference type="eggNOG" id="COG0590">
    <property type="taxonomic scope" value="Bacteria"/>
</dbReference>
<dbReference type="PANTHER" id="PTHR11079">
    <property type="entry name" value="CYTOSINE DEAMINASE FAMILY MEMBER"/>
    <property type="match status" value="1"/>
</dbReference>
<dbReference type="RefSeq" id="WP_024480968.1">
    <property type="nucleotide sequence ID" value="NZ_CANLMK010000015.1"/>
</dbReference>
<dbReference type="FunFam" id="3.40.140.10:FF:000011">
    <property type="entry name" value="tRNA-specific adenosine deaminase"/>
    <property type="match status" value="1"/>
</dbReference>
<evidence type="ECO:0000313" key="5">
    <source>
        <dbReference type="EMBL" id="SDF03352.1"/>
    </source>
</evidence>
<gene>
    <name evidence="5" type="ORF">SAMN04487992_106247</name>
</gene>
<evidence type="ECO:0000256" key="1">
    <source>
        <dbReference type="ARBA" id="ARBA00006576"/>
    </source>
</evidence>